<evidence type="ECO:0000313" key="2">
    <source>
        <dbReference type="Proteomes" id="UP001187682"/>
    </source>
</evidence>
<reference evidence="1" key="1">
    <citation type="submission" date="2018-03" db="EMBL/GenBank/DDBJ databases">
        <authorList>
            <person name="Guldener U."/>
        </authorList>
    </citation>
    <scope>NUCLEOTIDE SEQUENCE</scope>
</reference>
<dbReference type="EMBL" id="ONZQ02000001">
    <property type="protein sequence ID" value="SPN96574.1"/>
    <property type="molecule type" value="Genomic_DNA"/>
</dbReference>
<accession>A0AAE8MQ04</accession>
<organism evidence="1 2">
    <name type="scientific">Cephalotrichum gorgonifer</name>
    <dbReference type="NCBI Taxonomy" id="2041049"/>
    <lineage>
        <taxon>Eukaryota</taxon>
        <taxon>Fungi</taxon>
        <taxon>Dikarya</taxon>
        <taxon>Ascomycota</taxon>
        <taxon>Pezizomycotina</taxon>
        <taxon>Sordariomycetes</taxon>
        <taxon>Hypocreomycetidae</taxon>
        <taxon>Microascales</taxon>
        <taxon>Microascaceae</taxon>
        <taxon>Cephalotrichum</taxon>
    </lineage>
</organism>
<proteinExistence type="predicted"/>
<name>A0AAE8MQ04_9PEZI</name>
<dbReference type="AlphaFoldDB" id="A0AAE8MQ04"/>
<comment type="caution">
    <text evidence="1">The sequence shown here is derived from an EMBL/GenBank/DDBJ whole genome shotgun (WGS) entry which is preliminary data.</text>
</comment>
<keyword evidence="2" id="KW-1185">Reference proteome</keyword>
<protein>
    <submittedName>
        <fullName evidence="1">Uncharacterized protein</fullName>
    </submittedName>
</protein>
<evidence type="ECO:0000313" key="1">
    <source>
        <dbReference type="EMBL" id="SPN96574.1"/>
    </source>
</evidence>
<dbReference type="Pfam" id="PF09797">
    <property type="entry name" value="NatB_MDM20"/>
    <property type="match status" value="1"/>
</dbReference>
<sequence>MASNQPQLRSGVDLQLQTAFSEGNWPTVVRLADKRARTLKKDPYYEILKISAEAQLGSPAEKAAVVAYVQNLVKAGTPVADVESLELLEWASNDVVDEGFYREAIGPLRVRLAKANPKDKMTAIDCLESCLLHWDLSSAQQIAALTDRSFPQEHGFLFWNIVTTYLYSSSDQCPSDKQKLYKMLSIKQIEKAAQLTEKAMEAGEEDMPLRGIHTEEEILLYFDMLESGGDLAQLKGVLAGPLLNPLNQFRLGRKEIVLRAVRVLAKAKEWQAVYSLTRDCLSEKDEQGRPSLLASDWNIWKSLVEAATHLMSTNPNLIREVSELIDSHLSVEGLKPIYARTLMLAKVLVSFELGEIGQPGTTLKPAQSARVLQLIQFVEAQHDSPSCFQDIKRFVERLGTAEQEYFAYDRLPAIAEESSGYKAIAFQVLTWKVRYLILTTPQGRSLTGLAAGDSTKRGEEKIAVDSLRLYRTLEAAEPNEMLRAQQDFMPDLAILASICLLKIGGVGRDPTSAGFESHRTDFRDLLLAAIVLEHQLQKTPKHSGINLLLSRLYLNLGCAKRAYAHWDTIEVKRTIVESHGPLFFDRLSGAAPDVASGPLLSSSVQSHYLRSLKLRMPRNLGDAFDAEAYTSILQIPKHTDSLRTSCTMVLGFMEEMRAQRAMRTKTGDSLAVPLIAEITDETELSSRVDYASFPNLESGLQPPLYEALAPGPRISNARSHLTILAERYFSLLHFKPPTPYKPASATQAAAADHAHVVETLSRLGNSLNKFLRGGSATDVAELTAHERVYYNLLSLLTSLVLEAVGSTRQGPASETLPALVDSAVESLEVLLDLTAGQISAGEGKGGEEPRDSILVLASLIPISYVRDAASAVAAAAAYVTGHHERQTARDRSGETALRKEVLVGMKTLEGAARDAQAEGAGWISGVKDEVSKACFVQILAGYVNGEDAGDGQESRSELEAALGRVIKADGAGEVNIWARRVVDGWRANVEGWARVKWD</sequence>
<gene>
    <name evidence="1" type="ORF">DNG_00097</name>
</gene>
<dbReference type="Proteomes" id="UP001187682">
    <property type="component" value="Unassembled WGS sequence"/>
</dbReference>
<dbReference type="InterPro" id="IPR019183">
    <property type="entry name" value="NAA25_NatB_aux_su"/>
</dbReference>